<dbReference type="AlphaFoldDB" id="A0A2S9VFE2"/>
<dbReference type="RefSeq" id="WP_105933246.1">
    <property type="nucleotide sequence ID" value="NZ_PVNP01000016.1"/>
</dbReference>
<accession>A0A2S9VFE2</accession>
<organism evidence="1 2">
    <name type="scientific">Alteromonas alba</name>
    <dbReference type="NCBI Taxonomy" id="2079529"/>
    <lineage>
        <taxon>Bacteria</taxon>
        <taxon>Pseudomonadati</taxon>
        <taxon>Pseudomonadota</taxon>
        <taxon>Gammaproteobacteria</taxon>
        <taxon>Alteromonadales</taxon>
        <taxon>Alteromonadaceae</taxon>
        <taxon>Alteromonas/Salinimonas group</taxon>
        <taxon>Alteromonas</taxon>
    </lineage>
</organism>
<evidence type="ECO:0000313" key="1">
    <source>
        <dbReference type="EMBL" id="PRO75159.1"/>
    </source>
</evidence>
<gene>
    <name evidence="1" type="ORF">C6Y40_02850</name>
</gene>
<dbReference type="Proteomes" id="UP000238949">
    <property type="component" value="Unassembled WGS sequence"/>
</dbReference>
<keyword evidence="2" id="KW-1185">Reference proteome</keyword>
<comment type="caution">
    <text evidence="1">The sequence shown here is derived from an EMBL/GenBank/DDBJ whole genome shotgun (WGS) entry which is preliminary data.</text>
</comment>
<dbReference type="EMBL" id="PVNP01000016">
    <property type="protein sequence ID" value="PRO75159.1"/>
    <property type="molecule type" value="Genomic_DNA"/>
</dbReference>
<reference evidence="2" key="1">
    <citation type="journal article" date="2020" name="Int. J. Syst. Evol. Microbiol.">
        <title>Alteromonas alba sp. nov., a marine bacterium isolated from the seawater of the West Pacific Ocean.</title>
        <authorList>
            <person name="Sun C."/>
            <person name="Wu Y.-H."/>
            <person name="Xamxidin M."/>
            <person name="Cheng H."/>
            <person name="Xu X.-W."/>
        </authorList>
    </citation>
    <scope>NUCLEOTIDE SEQUENCE [LARGE SCALE GENOMIC DNA]</scope>
    <source>
        <strain evidence="2">190</strain>
    </source>
</reference>
<evidence type="ECO:0000313" key="2">
    <source>
        <dbReference type="Proteomes" id="UP000238949"/>
    </source>
</evidence>
<proteinExistence type="predicted"/>
<sequence>MVIAALVKNKHLNARIAYYYQKMTVFIFAAGVLKPFSSYRRFSAWQNPTSDRFDFGHGYVRICAP</sequence>
<name>A0A2S9VFE2_9ALTE</name>
<protein>
    <submittedName>
        <fullName evidence="1">Uncharacterized protein</fullName>
    </submittedName>
</protein>